<dbReference type="PRINTS" id="PR00344">
    <property type="entry name" value="BCTRLSENSOR"/>
</dbReference>
<dbReference type="Proteomes" id="UP000240010">
    <property type="component" value="Unassembled WGS sequence"/>
</dbReference>
<dbReference type="AlphaFoldDB" id="A0A2S6H9C6"/>
<dbReference type="SMART" id="SM00387">
    <property type="entry name" value="HATPase_c"/>
    <property type="match status" value="1"/>
</dbReference>
<evidence type="ECO:0000313" key="6">
    <source>
        <dbReference type="EMBL" id="PPK74102.1"/>
    </source>
</evidence>
<dbReference type="RefSeq" id="WP_104429993.1">
    <property type="nucleotide sequence ID" value="NZ_PTIZ01000011.1"/>
</dbReference>
<dbReference type="InterPro" id="IPR036097">
    <property type="entry name" value="HisK_dim/P_sf"/>
</dbReference>
<evidence type="ECO:0000256" key="4">
    <source>
        <dbReference type="SAM" id="Phobius"/>
    </source>
</evidence>
<feature type="transmembrane region" description="Helical" evidence="4">
    <location>
        <begin position="48"/>
        <end position="72"/>
    </location>
</feature>
<sequence length="565" mass="62780">MLRLKALLSILTKSLQNAILKINMPANTHETIFPCPFSKGYGIPAQQAWILLKVFLGYRLVLAGLFVTLFYSYTDASLLGAYDSKLFTYSSQGYLILSILSGICITWRLTSYATQAQLLIFSDILILTLIMHASGGINSGMGTLLAVSIAAGGLLIGGRCAMLFAALASLAVLTEQVVADYTHSFNSTSYANAGMLGAAFFTIALLSYILAKRSEQIFQLADQQKQTIIKLEDLNKYIIQHLQSGIIIANKQQAIQMANEAALRLANLSTLPVKLGDISAYLAEAFQTWLSDPEQNLVLLQLPNQSEIHSRFMPLPTGHEFFYMIILEDIALYNQQVQQSKLASLGRLTASIAHEIRNPLGAISHAGQLLSENPQLSVQDRRLTEIIQTHSVRVNHIIEDILQLSRRTDSRREKIRLKPWLDNYLKNFTLEHSVNVDAFQLLYPDESLCAFIDPGHLRQITDNLCRNALKYGKPEAGPIILRAFALQQAPCIEIIDNGSGISREHQSHLFEPFFTTSSSGTGLGLYISKELAELNQAKLSYYLTDDSRSCFRLCLLNAEQTLIDL</sequence>
<feature type="transmembrane region" description="Helical" evidence="4">
    <location>
        <begin position="116"/>
        <end position="137"/>
    </location>
</feature>
<feature type="transmembrane region" description="Helical" evidence="4">
    <location>
        <begin position="93"/>
        <end position="110"/>
    </location>
</feature>
<keyword evidence="4" id="KW-0812">Transmembrane</keyword>
<dbReference type="Gene3D" id="3.30.565.10">
    <property type="entry name" value="Histidine kinase-like ATPase, C-terminal domain"/>
    <property type="match status" value="1"/>
</dbReference>
<comment type="catalytic activity">
    <reaction evidence="1">
        <text>ATP + protein L-histidine = ADP + protein N-phospho-L-histidine.</text>
        <dbReference type="EC" id="2.7.13.3"/>
    </reaction>
</comment>
<feature type="transmembrane region" description="Helical" evidence="4">
    <location>
        <begin position="144"/>
        <end position="170"/>
    </location>
</feature>
<dbReference type="InterPro" id="IPR003594">
    <property type="entry name" value="HATPase_dom"/>
</dbReference>
<accession>A0A2S6H9C6</accession>
<keyword evidence="3" id="KW-0597">Phosphoprotein</keyword>
<feature type="domain" description="Histidine kinase" evidence="5">
    <location>
        <begin position="351"/>
        <end position="559"/>
    </location>
</feature>
<dbReference type="CDD" id="cd00082">
    <property type="entry name" value="HisKA"/>
    <property type="match status" value="1"/>
</dbReference>
<organism evidence="6 7">
    <name type="scientific">Methylobacter tundripaludum</name>
    <dbReference type="NCBI Taxonomy" id="173365"/>
    <lineage>
        <taxon>Bacteria</taxon>
        <taxon>Pseudomonadati</taxon>
        <taxon>Pseudomonadota</taxon>
        <taxon>Gammaproteobacteria</taxon>
        <taxon>Methylococcales</taxon>
        <taxon>Methylococcaceae</taxon>
        <taxon>Methylobacter</taxon>
    </lineage>
</organism>
<evidence type="ECO:0000256" key="1">
    <source>
        <dbReference type="ARBA" id="ARBA00000085"/>
    </source>
</evidence>
<name>A0A2S6H9C6_9GAMM</name>
<dbReference type="PROSITE" id="PS50109">
    <property type="entry name" value="HIS_KIN"/>
    <property type="match status" value="1"/>
</dbReference>
<dbReference type="Pfam" id="PF25323">
    <property type="entry name" value="6TM_PilS"/>
    <property type="match status" value="1"/>
</dbReference>
<keyword evidence="6" id="KW-0808">Transferase</keyword>
<keyword evidence="4" id="KW-1133">Transmembrane helix</keyword>
<dbReference type="Gene3D" id="1.10.287.130">
    <property type="match status" value="1"/>
</dbReference>
<reference evidence="6 7" key="1">
    <citation type="submission" date="2018-02" db="EMBL/GenBank/DDBJ databases">
        <title>Subsurface microbial communities from deep shales in Ohio and West Virginia, USA.</title>
        <authorList>
            <person name="Wrighton K."/>
        </authorList>
    </citation>
    <scope>NUCLEOTIDE SEQUENCE [LARGE SCALE GENOMIC DNA]</scope>
    <source>
        <strain evidence="6 7">OWC-DMM</strain>
    </source>
</reference>
<dbReference type="InterPro" id="IPR004358">
    <property type="entry name" value="Sig_transdc_His_kin-like_C"/>
</dbReference>
<protein>
    <recommendedName>
        <fullName evidence="2">histidine kinase</fullName>
        <ecNumber evidence="2">2.7.13.3</ecNumber>
    </recommendedName>
</protein>
<dbReference type="InterPro" id="IPR003661">
    <property type="entry name" value="HisK_dim/P_dom"/>
</dbReference>
<dbReference type="PANTHER" id="PTHR43065">
    <property type="entry name" value="SENSOR HISTIDINE KINASE"/>
    <property type="match status" value="1"/>
</dbReference>
<dbReference type="EMBL" id="PTIZ01000011">
    <property type="protein sequence ID" value="PPK74102.1"/>
    <property type="molecule type" value="Genomic_DNA"/>
</dbReference>
<dbReference type="SUPFAM" id="SSF55874">
    <property type="entry name" value="ATPase domain of HSP90 chaperone/DNA topoisomerase II/histidine kinase"/>
    <property type="match status" value="1"/>
</dbReference>
<evidence type="ECO:0000259" key="5">
    <source>
        <dbReference type="PROSITE" id="PS50109"/>
    </source>
</evidence>
<gene>
    <name evidence="6" type="ORF">B0F87_11132</name>
</gene>
<keyword evidence="6" id="KW-0418">Kinase</keyword>
<proteinExistence type="predicted"/>
<evidence type="ECO:0000313" key="7">
    <source>
        <dbReference type="Proteomes" id="UP000240010"/>
    </source>
</evidence>
<dbReference type="SMART" id="SM00388">
    <property type="entry name" value="HisKA"/>
    <property type="match status" value="1"/>
</dbReference>
<evidence type="ECO:0000256" key="2">
    <source>
        <dbReference type="ARBA" id="ARBA00012438"/>
    </source>
</evidence>
<dbReference type="SUPFAM" id="SSF47384">
    <property type="entry name" value="Homodimeric domain of signal transducing histidine kinase"/>
    <property type="match status" value="1"/>
</dbReference>
<dbReference type="InterPro" id="IPR036890">
    <property type="entry name" value="HATPase_C_sf"/>
</dbReference>
<comment type="caution">
    <text evidence="6">The sequence shown here is derived from an EMBL/GenBank/DDBJ whole genome shotgun (WGS) entry which is preliminary data.</text>
</comment>
<dbReference type="PANTHER" id="PTHR43065:SF52">
    <property type="entry name" value="SENSOR PROTEIN KINASE PILS"/>
    <property type="match status" value="1"/>
</dbReference>
<dbReference type="InterPro" id="IPR005467">
    <property type="entry name" value="His_kinase_dom"/>
</dbReference>
<feature type="transmembrane region" description="Helical" evidence="4">
    <location>
        <begin position="190"/>
        <end position="211"/>
    </location>
</feature>
<keyword evidence="4" id="KW-0472">Membrane</keyword>
<dbReference type="EC" id="2.7.13.3" evidence="2"/>
<dbReference type="GO" id="GO:0000155">
    <property type="term" value="F:phosphorelay sensor kinase activity"/>
    <property type="evidence" value="ECO:0007669"/>
    <property type="project" value="InterPro"/>
</dbReference>
<evidence type="ECO:0000256" key="3">
    <source>
        <dbReference type="ARBA" id="ARBA00022553"/>
    </source>
</evidence>
<dbReference type="Pfam" id="PF02518">
    <property type="entry name" value="HATPase_c"/>
    <property type="match status" value="1"/>
</dbReference>
<dbReference type="Pfam" id="PF00512">
    <property type="entry name" value="HisKA"/>
    <property type="match status" value="1"/>
</dbReference>